<name>A0A6G0ZBK5_APHCR</name>
<feature type="compositionally biased region" description="Polar residues" evidence="1">
    <location>
        <begin position="281"/>
        <end position="290"/>
    </location>
</feature>
<feature type="compositionally biased region" description="Basic and acidic residues" evidence="1">
    <location>
        <begin position="451"/>
        <end position="460"/>
    </location>
</feature>
<feature type="region of interest" description="Disordered" evidence="1">
    <location>
        <begin position="137"/>
        <end position="163"/>
    </location>
</feature>
<feature type="compositionally biased region" description="Polar residues" evidence="1">
    <location>
        <begin position="60"/>
        <end position="71"/>
    </location>
</feature>
<organism evidence="2 3">
    <name type="scientific">Aphis craccivora</name>
    <name type="common">Cowpea aphid</name>
    <dbReference type="NCBI Taxonomy" id="307492"/>
    <lineage>
        <taxon>Eukaryota</taxon>
        <taxon>Metazoa</taxon>
        <taxon>Ecdysozoa</taxon>
        <taxon>Arthropoda</taxon>
        <taxon>Hexapoda</taxon>
        <taxon>Insecta</taxon>
        <taxon>Pterygota</taxon>
        <taxon>Neoptera</taxon>
        <taxon>Paraneoptera</taxon>
        <taxon>Hemiptera</taxon>
        <taxon>Sternorrhyncha</taxon>
        <taxon>Aphidomorpha</taxon>
        <taxon>Aphidoidea</taxon>
        <taxon>Aphididae</taxon>
        <taxon>Aphidini</taxon>
        <taxon>Aphis</taxon>
        <taxon>Aphis</taxon>
    </lineage>
</organism>
<feature type="region of interest" description="Disordered" evidence="1">
    <location>
        <begin position="176"/>
        <end position="303"/>
    </location>
</feature>
<gene>
    <name evidence="2" type="ORF">FWK35_00007263</name>
</gene>
<dbReference type="EMBL" id="VUJU01000818">
    <property type="protein sequence ID" value="KAF0768193.1"/>
    <property type="molecule type" value="Genomic_DNA"/>
</dbReference>
<protein>
    <submittedName>
        <fullName evidence="2">Dentin sialophosphoprotein</fullName>
    </submittedName>
</protein>
<dbReference type="OrthoDB" id="6621371at2759"/>
<comment type="caution">
    <text evidence="2">The sequence shown here is derived from an EMBL/GenBank/DDBJ whole genome shotgun (WGS) entry which is preliminary data.</text>
</comment>
<feature type="compositionally biased region" description="Polar residues" evidence="1">
    <location>
        <begin position="1"/>
        <end position="14"/>
    </location>
</feature>
<feature type="region of interest" description="Disordered" evidence="1">
    <location>
        <begin position="491"/>
        <end position="579"/>
    </location>
</feature>
<proteinExistence type="predicted"/>
<feature type="compositionally biased region" description="Basic residues" evidence="1">
    <location>
        <begin position="241"/>
        <end position="260"/>
    </location>
</feature>
<feature type="compositionally biased region" description="Polar residues" evidence="1">
    <location>
        <begin position="220"/>
        <end position="235"/>
    </location>
</feature>
<dbReference type="AlphaFoldDB" id="A0A6G0ZBK5"/>
<keyword evidence="3" id="KW-1185">Reference proteome</keyword>
<feature type="region of interest" description="Disordered" evidence="1">
    <location>
        <begin position="423"/>
        <end position="460"/>
    </location>
</feature>
<feature type="compositionally biased region" description="Polar residues" evidence="1">
    <location>
        <begin position="176"/>
        <end position="192"/>
    </location>
</feature>
<feature type="compositionally biased region" description="Low complexity" evidence="1">
    <location>
        <begin position="505"/>
        <end position="539"/>
    </location>
</feature>
<reference evidence="2 3" key="1">
    <citation type="submission" date="2019-08" db="EMBL/GenBank/DDBJ databases">
        <title>Whole genome of Aphis craccivora.</title>
        <authorList>
            <person name="Voronova N.V."/>
            <person name="Shulinski R.S."/>
            <person name="Bandarenka Y.V."/>
            <person name="Zhorov D.G."/>
            <person name="Warner D."/>
        </authorList>
    </citation>
    <scope>NUCLEOTIDE SEQUENCE [LARGE SCALE GENOMIC DNA]</scope>
    <source>
        <strain evidence="2">180601</strain>
        <tissue evidence="2">Whole Body</tissue>
    </source>
</reference>
<feature type="compositionally biased region" description="Basic and acidic residues" evidence="1">
    <location>
        <begin position="41"/>
        <end position="50"/>
    </location>
</feature>
<feature type="region of interest" description="Disordered" evidence="1">
    <location>
        <begin position="1"/>
        <end position="73"/>
    </location>
</feature>
<evidence type="ECO:0000313" key="3">
    <source>
        <dbReference type="Proteomes" id="UP000478052"/>
    </source>
</evidence>
<sequence length="716" mass="78161">MSCVRESSPQSEHVVSQRPEPKVRRFNPLRRLRQIFKRKAHSPEPHEVKSCDNIVEPPSLDTSRSRSTSQLIDEPFTRRRSLHSTILSVSHDSVFNPEQHSGQSDSESAVSVPRLGFPQANIQAELLEAVRRRRKIQDDDDSFDNEDLGLPRSPSMHSPTIATGNDLRLSKELITKSSHSTCSDGSLLSMGSSEMDEDSFGPHNSRHSSKISLHDKRASQTHLDSSDGDYSTSVPLSHDVAKHRMAIRPKRKHGNPRSKKPLAVTNALPATPEVNEEHSGRSTSPETKPQTADTADGTTTISTATTSNTKTFTTVTTTTSTANTTTFTSTTTATAASTNDTVFTAEVPVFAAVTDTTTHVAATASSVGSCDLDTSVDEISVENVPRREEGFFHRLLSRRSTKKKAAAKSASAEDVDVDRFLFDEATGARPRQREEPPPAGRMQLSYPPDLPPDHRPQEHYHRVPAPSAVAEDVFEPDTFAPIKHSFSLGQATTDDEATSSGDGGSSSVQKSSSSDSVSSAALDESADSTAVAAATVSSTDQRHRSYSSSDSEHQAGGQHQQHLRPVPAPRPSKLYNGAGGTAADVVVRRKKRDDHQQQPELLKVFARRSLKLGKDGEPEFLLLAAAEVDGGDGDDKATPSNGEWPVEQQVVASEDRVVVVVVDDDDNRQAVEHVMVDVNENQTVQAAAAVEVVPRFKRIQQRREEWEKRLLQQQRN</sequence>
<evidence type="ECO:0000313" key="2">
    <source>
        <dbReference type="EMBL" id="KAF0768193.1"/>
    </source>
</evidence>
<feature type="compositionally biased region" description="Low complexity" evidence="1">
    <location>
        <begin position="291"/>
        <end position="303"/>
    </location>
</feature>
<feature type="compositionally biased region" description="Basic residues" evidence="1">
    <location>
        <begin position="24"/>
        <end position="40"/>
    </location>
</feature>
<feature type="compositionally biased region" description="Acidic residues" evidence="1">
    <location>
        <begin position="138"/>
        <end position="147"/>
    </location>
</feature>
<accession>A0A6G0ZBK5</accession>
<dbReference type="Proteomes" id="UP000478052">
    <property type="component" value="Unassembled WGS sequence"/>
</dbReference>
<evidence type="ECO:0000256" key="1">
    <source>
        <dbReference type="SAM" id="MobiDB-lite"/>
    </source>
</evidence>